<protein>
    <submittedName>
        <fullName evidence="3">Uncharacterized protein</fullName>
    </submittedName>
</protein>
<dbReference type="Proteomes" id="UP000068026">
    <property type="component" value="Chromosome"/>
</dbReference>
<reference evidence="2 4" key="1">
    <citation type="journal article" date="2016" name="Genome Announc.">
        <title>Complete Genome Sequence of the Amino Acid-Fermenting Clostridium propionicum X2 (DSM 1682).</title>
        <authorList>
            <person name="Poehlein A."/>
            <person name="Schlien K."/>
            <person name="Chowdhury N.P."/>
            <person name="Gottschalk G."/>
            <person name="Buckel W."/>
            <person name="Daniel R."/>
        </authorList>
    </citation>
    <scope>NUCLEOTIDE SEQUENCE [LARGE SCALE GENOMIC DNA]</scope>
    <source>
        <strain evidence="2 4">X2</strain>
    </source>
</reference>
<sequence>MKKILAFICTVAILFQGQVAFAAPLIGGIAKDATAPLITEESTEIATYNGDGGDPYAFRIIPLNSAHLYDSNNRYY</sequence>
<reference evidence="5" key="4">
    <citation type="submission" date="2016-11" db="EMBL/GenBank/DDBJ databases">
        <authorList>
            <person name="Jaros S."/>
            <person name="Januszkiewicz K."/>
            <person name="Wedrychowicz H."/>
        </authorList>
    </citation>
    <scope>NUCLEOTIDE SEQUENCE [LARGE SCALE GENOMIC DNA]</scope>
    <source>
        <strain evidence="5">DSM 1682</strain>
    </source>
</reference>
<keyword evidence="4" id="KW-1185">Reference proteome</keyword>
<dbReference type="Proteomes" id="UP000184204">
    <property type="component" value="Unassembled WGS sequence"/>
</dbReference>
<evidence type="ECO:0000313" key="4">
    <source>
        <dbReference type="Proteomes" id="UP000068026"/>
    </source>
</evidence>
<dbReference type="AlphaFoldDB" id="A0A0X1U8R8"/>
<evidence type="ECO:0000313" key="3">
    <source>
        <dbReference type="EMBL" id="SHE97608.1"/>
    </source>
</evidence>
<evidence type="ECO:0000256" key="1">
    <source>
        <dbReference type="SAM" id="SignalP"/>
    </source>
</evidence>
<name>A0A0X1U8R8_ANAPI</name>
<keyword evidence="1" id="KW-0732">Signal</keyword>
<organism evidence="3 5">
    <name type="scientific">Anaerotignum propionicum DSM 1682</name>
    <dbReference type="NCBI Taxonomy" id="991789"/>
    <lineage>
        <taxon>Bacteria</taxon>
        <taxon>Bacillati</taxon>
        <taxon>Bacillota</taxon>
        <taxon>Clostridia</taxon>
        <taxon>Lachnospirales</taxon>
        <taxon>Anaerotignaceae</taxon>
        <taxon>Anaerotignum</taxon>
    </lineage>
</organism>
<reference evidence="4" key="2">
    <citation type="submission" date="2016-01" db="EMBL/GenBank/DDBJ databases">
        <authorList>
            <person name="Poehlein A."/>
            <person name="Schlien K."/>
            <person name="Gottschalk G."/>
            <person name="Buckel W."/>
            <person name="Daniel R."/>
        </authorList>
    </citation>
    <scope>NUCLEOTIDE SEQUENCE [LARGE SCALE GENOMIC DNA]</scope>
    <source>
        <strain evidence="4">X2</strain>
    </source>
</reference>
<dbReference type="KEGG" id="cpro:CPRO_17620"/>
<proteinExistence type="predicted"/>
<dbReference type="EMBL" id="FQUA01000012">
    <property type="protein sequence ID" value="SHE97608.1"/>
    <property type="molecule type" value="Genomic_DNA"/>
</dbReference>
<evidence type="ECO:0000313" key="2">
    <source>
        <dbReference type="EMBL" id="AMJ41350.1"/>
    </source>
</evidence>
<reference evidence="3" key="3">
    <citation type="submission" date="2016-11" db="EMBL/GenBank/DDBJ databases">
        <authorList>
            <person name="Varghese N."/>
            <person name="Submissions S."/>
        </authorList>
    </citation>
    <scope>NUCLEOTIDE SEQUENCE</scope>
    <source>
        <strain evidence="3">DSM 1682</strain>
    </source>
</reference>
<feature type="chain" id="PRO_5044547703" evidence="1">
    <location>
        <begin position="23"/>
        <end position="76"/>
    </location>
</feature>
<feature type="signal peptide" evidence="1">
    <location>
        <begin position="1"/>
        <end position="22"/>
    </location>
</feature>
<evidence type="ECO:0000313" key="5">
    <source>
        <dbReference type="Proteomes" id="UP000184204"/>
    </source>
</evidence>
<dbReference type="EMBL" id="CP014223">
    <property type="protein sequence ID" value="AMJ41350.1"/>
    <property type="molecule type" value="Genomic_DNA"/>
</dbReference>
<gene>
    <name evidence="2" type="ORF">CPRO_17620</name>
    <name evidence="3" type="ORF">SAMN02745151_02389</name>
</gene>
<accession>A0A0X1U8R8</accession>
<dbReference type="RefSeq" id="WP_066050416.1">
    <property type="nucleotide sequence ID" value="NZ_CP014223.1"/>
</dbReference>